<dbReference type="FunFam" id="2.60.120.260:FF:000198">
    <property type="entry name" value="Beta-glucuronidase"/>
    <property type="match status" value="1"/>
</dbReference>
<dbReference type="PRINTS" id="PR00132">
    <property type="entry name" value="GLHYDRLASE2"/>
</dbReference>
<name>A0A8S1GYN3_9PELO</name>
<dbReference type="Pfam" id="PF02837">
    <property type="entry name" value="Glyco_hydro_2_N"/>
    <property type="match status" value="1"/>
</dbReference>
<dbReference type="Pfam" id="PF02836">
    <property type="entry name" value="Glyco_hydro_2_C"/>
    <property type="match status" value="1"/>
</dbReference>
<dbReference type="GO" id="GO:0030246">
    <property type="term" value="F:carbohydrate binding"/>
    <property type="evidence" value="ECO:0007669"/>
    <property type="project" value="TreeGrafter"/>
</dbReference>
<dbReference type="PANTHER" id="PTHR10066:SF67">
    <property type="entry name" value="BETA-GLUCURONIDASE"/>
    <property type="match status" value="1"/>
</dbReference>
<sequence>MVISLNLHIGRAILAVQKNEIRTYDVLDGLWTFVSETTNSGDVGLQNQWNAADLAYFDNATVMPVPSAYNDLGTSSQLRDHVGWVWYEKKEVIPLRDSTLRHFLRFGSVNYFAVVFVNSQKVATHTGGHLPFEIDVTSKLRFGAENKITVAVNNTLSWATIPQGDFNYMKSTDRNVTGRILSRTPAGAFKDIGNFDFFNYAGILRSVHLVKLPAVYIQNIHIVADHTGSFYYGVAVSSNVSDSSIQVKIFDAQGRQVYQGSGSKGEGRVDGAKLWWPRGMGDPNLYTLEIAVMNGEELQDIYREIFGFRTVSLTDKQILINEKPFYCLGFGMHEDFELHGRGFNPVVMTKDLNLLEWFGGNCYRTSHYPYAEERIAEGDRRGIAVILETPAVGLKGFPKSNNLLHIKMLEDMIDRDKNHPSVIAWSLANEPQTAKKESRNYFKSLVEAAHGIDKTRPVTTVYGPTNFDNDQTADLMDFICVNRYYGWYIDMGYLDWVNQSVYWDLSLWREKFGKPLIVTEYGADSLPGLNQEPSVDFSEQYQNEIVKQTHHAFDALRRDHGITGEMIWNFADFMTGMSTTRAVGNHKGVLTRSRQAKMAAYTLRDRYQSLFDQRNLTLWT</sequence>
<evidence type="ECO:0000256" key="1">
    <source>
        <dbReference type="ARBA" id="ARBA00003025"/>
    </source>
</evidence>
<dbReference type="GO" id="GO:0005975">
    <property type="term" value="P:carbohydrate metabolic process"/>
    <property type="evidence" value="ECO:0007669"/>
    <property type="project" value="InterPro"/>
</dbReference>
<evidence type="ECO:0000259" key="8">
    <source>
        <dbReference type="Pfam" id="PF02836"/>
    </source>
</evidence>
<dbReference type="GO" id="GO:0019391">
    <property type="term" value="P:glucuronoside catabolic process"/>
    <property type="evidence" value="ECO:0007669"/>
    <property type="project" value="TreeGrafter"/>
</dbReference>
<proteinExistence type="inferred from homology"/>
<comment type="caution">
    <text evidence="10">The sequence shown here is derived from an EMBL/GenBank/DDBJ whole genome shotgun (WGS) entry which is preliminary data.</text>
</comment>
<dbReference type="FunFam" id="3.20.20.80:FF:000080">
    <property type="entry name" value="Beta-glucuronidase UidA"/>
    <property type="match status" value="1"/>
</dbReference>
<dbReference type="Gene3D" id="2.60.40.10">
    <property type="entry name" value="Immunoglobulins"/>
    <property type="match status" value="1"/>
</dbReference>
<feature type="domain" description="Glycosyl hydrolases family 2 sugar binding" evidence="9">
    <location>
        <begin position="27"/>
        <end position="213"/>
    </location>
</feature>
<dbReference type="EC" id="3.2.1.31" evidence="3"/>
<evidence type="ECO:0000313" key="11">
    <source>
        <dbReference type="Proteomes" id="UP000835052"/>
    </source>
</evidence>
<dbReference type="OrthoDB" id="408532at2759"/>
<evidence type="ECO:0000259" key="9">
    <source>
        <dbReference type="Pfam" id="PF02837"/>
    </source>
</evidence>
<accession>A0A8S1GYN3</accession>
<dbReference type="InterPro" id="IPR006104">
    <property type="entry name" value="Glyco_hydro_2_N"/>
</dbReference>
<dbReference type="PANTHER" id="PTHR10066">
    <property type="entry name" value="BETA-GLUCURONIDASE"/>
    <property type="match status" value="1"/>
</dbReference>
<evidence type="ECO:0000313" key="10">
    <source>
        <dbReference type="EMBL" id="CAD6186220.1"/>
    </source>
</evidence>
<dbReference type="Gene3D" id="2.60.120.260">
    <property type="entry name" value="Galactose-binding domain-like"/>
    <property type="match status" value="1"/>
</dbReference>
<comment type="function">
    <text evidence="1">Plays an important role in the degradation of dermatan and keratan sulfates.</text>
</comment>
<dbReference type="SUPFAM" id="SSF49785">
    <property type="entry name" value="Galactose-binding domain-like"/>
    <property type="match status" value="1"/>
</dbReference>
<evidence type="ECO:0000256" key="4">
    <source>
        <dbReference type="ARBA" id="ARBA00016205"/>
    </source>
</evidence>
<keyword evidence="11" id="KW-1185">Reference proteome</keyword>
<dbReference type="GO" id="GO:0005615">
    <property type="term" value="C:extracellular space"/>
    <property type="evidence" value="ECO:0007669"/>
    <property type="project" value="TreeGrafter"/>
</dbReference>
<dbReference type="FunFam" id="2.60.40.10:FF:001198">
    <property type="entry name" value="Beta-glucuronidase UidA"/>
    <property type="match status" value="1"/>
</dbReference>
<evidence type="ECO:0000256" key="5">
    <source>
        <dbReference type="ARBA" id="ARBA00022801"/>
    </source>
</evidence>
<reference evidence="10" key="1">
    <citation type="submission" date="2020-10" db="EMBL/GenBank/DDBJ databases">
        <authorList>
            <person name="Kikuchi T."/>
        </authorList>
    </citation>
    <scope>NUCLEOTIDE SEQUENCE</scope>
    <source>
        <strain evidence="10">NKZ352</strain>
    </source>
</reference>
<dbReference type="InterPro" id="IPR017853">
    <property type="entry name" value="GH"/>
</dbReference>
<dbReference type="AlphaFoldDB" id="A0A8S1GYN3"/>
<feature type="domain" description="Glycoside hydrolase family 2 immunoglobulin-like beta-sandwich" evidence="7">
    <location>
        <begin position="215"/>
        <end position="309"/>
    </location>
</feature>
<dbReference type="InterPro" id="IPR006101">
    <property type="entry name" value="Glyco_hydro_2"/>
</dbReference>
<dbReference type="Pfam" id="PF00703">
    <property type="entry name" value="Glyco_hydro_2"/>
    <property type="match status" value="1"/>
</dbReference>
<evidence type="ECO:0000256" key="6">
    <source>
        <dbReference type="ARBA" id="ARBA00023295"/>
    </source>
</evidence>
<dbReference type="InterPro" id="IPR013783">
    <property type="entry name" value="Ig-like_fold"/>
</dbReference>
<dbReference type="InterPro" id="IPR006102">
    <property type="entry name" value="Ig-like_GH2"/>
</dbReference>
<evidence type="ECO:0000256" key="2">
    <source>
        <dbReference type="ARBA" id="ARBA00007401"/>
    </source>
</evidence>
<protein>
    <recommendedName>
        <fullName evidence="4">Beta-glucuronidase</fullName>
        <ecNumber evidence="3">3.2.1.31</ecNumber>
    </recommendedName>
</protein>
<keyword evidence="5" id="KW-0378">Hydrolase</keyword>
<evidence type="ECO:0000256" key="3">
    <source>
        <dbReference type="ARBA" id="ARBA00012761"/>
    </source>
</evidence>
<dbReference type="SUPFAM" id="SSF49303">
    <property type="entry name" value="beta-Galactosidase/glucuronidase domain"/>
    <property type="match status" value="1"/>
</dbReference>
<dbReference type="SUPFAM" id="SSF51445">
    <property type="entry name" value="(Trans)glycosidases"/>
    <property type="match status" value="1"/>
</dbReference>
<comment type="similarity">
    <text evidence="2">Belongs to the glycosyl hydrolase 2 family.</text>
</comment>
<keyword evidence="6" id="KW-0326">Glycosidase</keyword>
<gene>
    <name evidence="10" type="ORF">CAUJ_LOCUS2139</name>
</gene>
<dbReference type="InterPro" id="IPR036156">
    <property type="entry name" value="Beta-gal/glucu_dom_sf"/>
</dbReference>
<dbReference type="GO" id="GO:0004566">
    <property type="term" value="F:beta-glucuronidase activity"/>
    <property type="evidence" value="ECO:0007669"/>
    <property type="project" value="UniProtKB-EC"/>
</dbReference>
<feature type="domain" description="Glycoside hydrolase family 2 catalytic" evidence="8">
    <location>
        <begin position="311"/>
        <end position="609"/>
    </location>
</feature>
<evidence type="ECO:0000259" key="7">
    <source>
        <dbReference type="Pfam" id="PF00703"/>
    </source>
</evidence>
<dbReference type="EMBL" id="CAJGYM010000004">
    <property type="protein sequence ID" value="CAD6186220.1"/>
    <property type="molecule type" value="Genomic_DNA"/>
</dbReference>
<dbReference type="InterPro" id="IPR006103">
    <property type="entry name" value="Glyco_hydro_2_cat"/>
</dbReference>
<dbReference type="NCBIfam" id="NF007538">
    <property type="entry name" value="PRK10150.1"/>
    <property type="match status" value="1"/>
</dbReference>
<organism evidence="10 11">
    <name type="scientific">Caenorhabditis auriculariae</name>
    <dbReference type="NCBI Taxonomy" id="2777116"/>
    <lineage>
        <taxon>Eukaryota</taxon>
        <taxon>Metazoa</taxon>
        <taxon>Ecdysozoa</taxon>
        <taxon>Nematoda</taxon>
        <taxon>Chromadorea</taxon>
        <taxon>Rhabditida</taxon>
        <taxon>Rhabditina</taxon>
        <taxon>Rhabditomorpha</taxon>
        <taxon>Rhabditoidea</taxon>
        <taxon>Rhabditidae</taxon>
        <taxon>Peloderinae</taxon>
        <taxon>Caenorhabditis</taxon>
    </lineage>
</organism>
<dbReference type="InterPro" id="IPR008979">
    <property type="entry name" value="Galactose-bd-like_sf"/>
</dbReference>
<dbReference type="Gene3D" id="3.20.20.80">
    <property type="entry name" value="Glycosidases"/>
    <property type="match status" value="1"/>
</dbReference>
<dbReference type="Proteomes" id="UP000835052">
    <property type="component" value="Unassembled WGS sequence"/>
</dbReference>